<evidence type="ECO:0000256" key="5">
    <source>
        <dbReference type="ARBA" id="ARBA00022737"/>
    </source>
</evidence>
<evidence type="ECO:0000313" key="8">
    <source>
        <dbReference type="EMBL" id="OXR33483.1"/>
    </source>
</evidence>
<keyword evidence="6" id="KW-0443">Lipid metabolism</keyword>
<evidence type="ECO:0000256" key="4">
    <source>
        <dbReference type="ARBA" id="ARBA00022679"/>
    </source>
</evidence>
<dbReference type="PANTHER" id="PTHR43300:SF11">
    <property type="entry name" value="ACETYLTRANSFERASE RV3034C-RELATED"/>
    <property type="match status" value="1"/>
</dbReference>
<comment type="caution">
    <text evidence="8">The sequence shown here is derived from an EMBL/GenBank/DDBJ whole genome shotgun (WGS) entry which is preliminary data.</text>
</comment>
<keyword evidence="7" id="KW-0012">Acyltransferase</keyword>
<evidence type="ECO:0000256" key="6">
    <source>
        <dbReference type="ARBA" id="ARBA00023098"/>
    </source>
</evidence>
<dbReference type="InterPro" id="IPR011004">
    <property type="entry name" value="Trimer_LpxA-like_sf"/>
</dbReference>
<dbReference type="InterPro" id="IPR001451">
    <property type="entry name" value="Hexapep"/>
</dbReference>
<dbReference type="PANTHER" id="PTHR43300">
    <property type="entry name" value="ACETYLTRANSFERASE"/>
    <property type="match status" value="1"/>
</dbReference>
<keyword evidence="5" id="KW-0677">Repeat</keyword>
<name>A0ABX4DXR0_9PSED</name>
<dbReference type="EMBL" id="NIWU01000002">
    <property type="protein sequence ID" value="OXR33483.1"/>
    <property type="molecule type" value="Genomic_DNA"/>
</dbReference>
<dbReference type="CDD" id="cd03349">
    <property type="entry name" value="LbH_XAT"/>
    <property type="match status" value="1"/>
</dbReference>
<keyword evidence="4" id="KW-0808">Transferase</keyword>
<dbReference type="Gene3D" id="2.160.10.10">
    <property type="entry name" value="Hexapeptide repeat proteins"/>
    <property type="match status" value="1"/>
</dbReference>
<dbReference type="Pfam" id="PF00132">
    <property type="entry name" value="Hexapep"/>
    <property type="match status" value="1"/>
</dbReference>
<dbReference type="InterPro" id="IPR050179">
    <property type="entry name" value="Trans_hexapeptide_repeat"/>
</dbReference>
<comment type="similarity">
    <text evidence="1">Belongs to the transferase hexapeptide repeat family.</text>
</comment>
<evidence type="ECO:0000313" key="9">
    <source>
        <dbReference type="Proteomes" id="UP000215455"/>
    </source>
</evidence>
<evidence type="ECO:0008006" key="10">
    <source>
        <dbReference type="Google" id="ProtNLM"/>
    </source>
</evidence>
<dbReference type="SUPFAM" id="SSF51161">
    <property type="entry name" value="Trimeric LpxA-like enzymes"/>
    <property type="match status" value="1"/>
</dbReference>
<organism evidence="8 9">
    <name type="scientific">Pseudomonas umsongensis</name>
    <dbReference type="NCBI Taxonomy" id="198618"/>
    <lineage>
        <taxon>Bacteria</taxon>
        <taxon>Pseudomonadati</taxon>
        <taxon>Pseudomonadota</taxon>
        <taxon>Gammaproteobacteria</taxon>
        <taxon>Pseudomonadales</taxon>
        <taxon>Pseudomonadaceae</taxon>
        <taxon>Pseudomonas</taxon>
    </lineage>
</organism>
<evidence type="ECO:0000256" key="1">
    <source>
        <dbReference type="ARBA" id="ARBA00007274"/>
    </source>
</evidence>
<dbReference type="InterPro" id="IPR018357">
    <property type="entry name" value="Hexapep_transf_CS"/>
</dbReference>
<dbReference type="PROSITE" id="PS00101">
    <property type="entry name" value="HEXAPEP_TRANSFERASES"/>
    <property type="match status" value="1"/>
</dbReference>
<keyword evidence="3" id="KW-0441">Lipid A biosynthesis</keyword>
<accession>A0ABX4DXR0</accession>
<keyword evidence="2" id="KW-0444">Lipid biosynthesis</keyword>
<evidence type="ECO:0000256" key="3">
    <source>
        <dbReference type="ARBA" id="ARBA00022556"/>
    </source>
</evidence>
<sequence length="244" mass="26960">MGGGNLDADLLRQLKAHRISFGENASIGRGAKIDIEAPIGFNCHLDLAGKIGCYTYIRGPARIGRGLKRIGRYCSIAPGLTVGDGTHPIDWLSTHPFQYAGASAKRWLENPDEGFLKYTPEQSTHVGIGHDVWIGANVTILPGVEIGHGAILAAGAVITKDVPPYAIVAGVPAKVIRYRFSEILIERLLKIKWWRFDANDLAGVPFDKPEEAIDIIEEKIIKKMLFPRQYKRIRLTRDSIIELI</sequence>
<proteinExistence type="inferred from homology"/>
<reference evidence="8 9" key="1">
    <citation type="submission" date="2017-06" db="EMBL/GenBank/DDBJ databases">
        <authorList>
            <person name="Furmanczyk E.M."/>
        </authorList>
    </citation>
    <scope>NUCLEOTIDE SEQUENCE [LARGE SCALE GENOMIC DNA]</scope>
    <source>
        <strain evidence="8 9">DSM 16611</strain>
    </source>
</reference>
<evidence type="ECO:0000256" key="7">
    <source>
        <dbReference type="ARBA" id="ARBA00023315"/>
    </source>
</evidence>
<gene>
    <name evidence="8" type="ORF">PSUM_15820</name>
</gene>
<evidence type="ECO:0000256" key="2">
    <source>
        <dbReference type="ARBA" id="ARBA00022516"/>
    </source>
</evidence>
<protein>
    <recommendedName>
        <fullName evidence="10">Transferase hexapeptide (Six repeat-containing protein)</fullName>
    </recommendedName>
</protein>
<keyword evidence="9" id="KW-1185">Reference proteome</keyword>
<dbReference type="Proteomes" id="UP000215455">
    <property type="component" value="Unassembled WGS sequence"/>
</dbReference>